<evidence type="ECO:0000259" key="2">
    <source>
        <dbReference type="Pfam" id="PF26534"/>
    </source>
</evidence>
<organism evidence="3 4">
    <name type="scientific">Madurella fahalii</name>
    <dbReference type="NCBI Taxonomy" id="1157608"/>
    <lineage>
        <taxon>Eukaryota</taxon>
        <taxon>Fungi</taxon>
        <taxon>Dikarya</taxon>
        <taxon>Ascomycota</taxon>
        <taxon>Pezizomycotina</taxon>
        <taxon>Sordariomycetes</taxon>
        <taxon>Sordariomycetidae</taxon>
        <taxon>Sordariales</taxon>
        <taxon>Sordariales incertae sedis</taxon>
        <taxon>Madurella</taxon>
    </lineage>
</organism>
<keyword evidence="4" id="KW-1185">Reference proteome</keyword>
<dbReference type="InterPro" id="IPR058645">
    <property type="entry name" value="NTF2-like_dom_7"/>
</dbReference>
<keyword evidence="1" id="KW-0732">Signal</keyword>
<feature type="domain" description="NTF2-like" evidence="2">
    <location>
        <begin position="44"/>
        <end position="178"/>
    </location>
</feature>
<dbReference type="EMBL" id="BAAFSV010000005">
    <property type="protein sequence ID" value="GAB1319718.1"/>
    <property type="molecule type" value="Genomic_DNA"/>
</dbReference>
<reference evidence="3 4" key="1">
    <citation type="submission" date="2024-09" db="EMBL/GenBank/DDBJ databases">
        <title>Itraconazole resistance in Madurella fahalii resulting from another homologue of gene encoding cytochrome P450 14-alpha sterol demethylase (CYP51).</title>
        <authorList>
            <person name="Yoshioka I."/>
            <person name="Fahal A.H."/>
            <person name="Kaneko S."/>
            <person name="Yaguchi T."/>
        </authorList>
    </citation>
    <scope>NUCLEOTIDE SEQUENCE [LARGE SCALE GENOMIC DNA]</scope>
    <source>
        <strain evidence="3 4">IFM 68171</strain>
    </source>
</reference>
<feature type="signal peptide" evidence="1">
    <location>
        <begin position="1"/>
        <end position="18"/>
    </location>
</feature>
<proteinExistence type="predicted"/>
<name>A0ABQ0GPQ1_9PEZI</name>
<evidence type="ECO:0000256" key="1">
    <source>
        <dbReference type="SAM" id="SignalP"/>
    </source>
</evidence>
<sequence>MRFIQSVALLSLTALGLASPVASSVEARGNGNGNGNGKGWGYGQCMHANDAQTLVDAYVRMISGWNDADAKYLAESFRDTSDSINQLAGKPLGSDTFNKQSFIDHQHEQPDNLPIQVRHQSPTGCNEVALIWDVTFGVAQKPVRGITILTGTKEAGYWQIQSLDVEFNNIAYLLNIGGSYKMPGQA</sequence>
<evidence type="ECO:0000313" key="3">
    <source>
        <dbReference type="EMBL" id="GAB1319718.1"/>
    </source>
</evidence>
<accession>A0ABQ0GPQ1</accession>
<dbReference type="Pfam" id="PF26534">
    <property type="entry name" value="NTF2_7"/>
    <property type="match status" value="1"/>
</dbReference>
<dbReference type="RefSeq" id="XP_070921448.1">
    <property type="nucleotide sequence ID" value="XM_071065347.1"/>
</dbReference>
<evidence type="ECO:0000313" key="4">
    <source>
        <dbReference type="Proteomes" id="UP001628179"/>
    </source>
</evidence>
<feature type="chain" id="PRO_5045825911" evidence="1">
    <location>
        <begin position="19"/>
        <end position="186"/>
    </location>
</feature>
<comment type="caution">
    <text evidence="3">The sequence shown here is derived from an EMBL/GenBank/DDBJ whole genome shotgun (WGS) entry which is preliminary data.</text>
</comment>
<protein>
    <submittedName>
        <fullName evidence="3">SnoaL-like domain-containing protein</fullName>
    </submittedName>
</protein>
<dbReference type="Proteomes" id="UP001628179">
    <property type="component" value="Unassembled WGS sequence"/>
</dbReference>
<gene>
    <name evidence="3" type="ORF">MFIFM68171_09928</name>
</gene>
<dbReference type="GeneID" id="98180670"/>